<dbReference type="PANTHER" id="PTHR33121">
    <property type="entry name" value="CYCLIC DI-GMP PHOSPHODIESTERASE PDEF"/>
    <property type="match status" value="1"/>
</dbReference>
<name>A0A7I7UCK1_MYCPF</name>
<dbReference type="RefSeq" id="WP_163769185.1">
    <property type="nucleotide sequence ID" value="NZ_AP022598.1"/>
</dbReference>
<proteinExistence type="predicted"/>
<dbReference type="InterPro" id="IPR029016">
    <property type="entry name" value="GAF-like_dom_sf"/>
</dbReference>
<dbReference type="Pfam" id="PF13185">
    <property type="entry name" value="GAF_2"/>
    <property type="match status" value="1"/>
</dbReference>
<dbReference type="Gene3D" id="3.30.450.40">
    <property type="match status" value="1"/>
</dbReference>
<sequence length="431" mass="46378">MRDLVRELIASIDPQSLLQRIVEQVCARIPNASGASVALRTSGGFLEVLATHGDTGAIQGRVVPVADTFQIYPLESGKSEIIGDTATDPRLTPQVRAISERLGVRSCLSIPLMNAGAAIGTLSVVAPMPDAFDLAHVEPILSITEFLGVLINSNAQLATLLNNLLHSTAAPSYNRAAADFLASVVLPELSERDELERVIDEVLRDGRIDPVFQPIVDLASGRVVAFEGLSRFASEPVRTPDVWMMMAHKVNRGVDMELKALRGLLDAALAIPDRYSVTVNLSPLALADAEVQQVMLAYPQKLVVELTEHEPAPELLSVSLEPVRRHGIKLAIDDAGSGFAGLTTILRLRPDIIKLDRELTIGIENDPARRALAAALSHFAGDIDAATVAEGIETDVQMQLLRDLGIHYGQGYHLARPQSVAALRDSVLARP</sequence>
<dbReference type="SMART" id="SM00065">
    <property type="entry name" value="GAF"/>
    <property type="match status" value="1"/>
</dbReference>
<dbReference type="AlphaFoldDB" id="A0A7I7UCK1"/>
<feature type="domain" description="EAL" evidence="1">
    <location>
        <begin position="192"/>
        <end position="431"/>
    </location>
</feature>
<evidence type="ECO:0000259" key="1">
    <source>
        <dbReference type="PROSITE" id="PS50883"/>
    </source>
</evidence>
<evidence type="ECO:0000313" key="2">
    <source>
        <dbReference type="EMBL" id="BBY78621.1"/>
    </source>
</evidence>
<dbReference type="CDD" id="cd01948">
    <property type="entry name" value="EAL"/>
    <property type="match status" value="1"/>
</dbReference>
<dbReference type="Pfam" id="PF00563">
    <property type="entry name" value="EAL"/>
    <property type="match status" value="1"/>
</dbReference>
<accession>A0A7I7UCK1</accession>
<dbReference type="PROSITE" id="PS50883">
    <property type="entry name" value="EAL"/>
    <property type="match status" value="1"/>
</dbReference>
<dbReference type="SMART" id="SM00052">
    <property type="entry name" value="EAL"/>
    <property type="match status" value="1"/>
</dbReference>
<dbReference type="InterPro" id="IPR035919">
    <property type="entry name" value="EAL_sf"/>
</dbReference>
<dbReference type="EMBL" id="AP022598">
    <property type="protein sequence ID" value="BBY78621.1"/>
    <property type="molecule type" value="Genomic_DNA"/>
</dbReference>
<dbReference type="GO" id="GO:0071111">
    <property type="term" value="F:cyclic-guanylate-specific phosphodiesterase activity"/>
    <property type="evidence" value="ECO:0007669"/>
    <property type="project" value="InterPro"/>
</dbReference>
<dbReference type="SUPFAM" id="SSF141868">
    <property type="entry name" value="EAL domain-like"/>
    <property type="match status" value="1"/>
</dbReference>
<evidence type="ECO:0000313" key="3">
    <source>
        <dbReference type="Proteomes" id="UP000466554"/>
    </source>
</evidence>
<reference evidence="2 3" key="1">
    <citation type="journal article" date="2019" name="Emerg. Microbes Infect.">
        <title>Comprehensive subspecies identification of 175 nontuberculous mycobacteria species based on 7547 genomic profiles.</title>
        <authorList>
            <person name="Matsumoto Y."/>
            <person name="Kinjo T."/>
            <person name="Motooka D."/>
            <person name="Nabeya D."/>
            <person name="Jung N."/>
            <person name="Uechi K."/>
            <person name="Horii T."/>
            <person name="Iida T."/>
            <person name="Fujita J."/>
            <person name="Nakamura S."/>
        </authorList>
    </citation>
    <scope>NUCLEOTIDE SEQUENCE [LARGE SCALE GENOMIC DNA]</scope>
    <source>
        <strain evidence="2 3">JCM 6367</strain>
    </source>
</reference>
<protein>
    <recommendedName>
        <fullName evidence="1">EAL domain-containing protein</fullName>
    </recommendedName>
</protein>
<dbReference type="PANTHER" id="PTHR33121:SF76">
    <property type="entry name" value="SIGNALING PROTEIN"/>
    <property type="match status" value="1"/>
</dbReference>
<gene>
    <name evidence="2" type="ORF">MPRF_55200</name>
</gene>
<organism evidence="2 3">
    <name type="scientific">Mycolicibacterium parafortuitum</name>
    <name type="common">Mycobacterium parafortuitum</name>
    <dbReference type="NCBI Taxonomy" id="39692"/>
    <lineage>
        <taxon>Bacteria</taxon>
        <taxon>Bacillati</taxon>
        <taxon>Actinomycetota</taxon>
        <taxon>Actinomycetes</taxon>
        <taxon>Mycobacteriales</taxon>
        <taxon>Mycobacteriaceae</taxon>
        <taxon>Mycolicibacterium</taxon>
    </lineage>
</organism>
<dbReference type="Gene3D" id="3.20.20.450">
    <property type="entry name" value="EAL domain"/>
    <property type="match status" value="1"/>
</dbReference>
<dbReference type="Proteomes" id="UP000466554">
    <property type="component" value="Chromosome"/>
</dbReference>
<dbReference type="SUPFAM" id="SSF55781">
    <property type="entry name" value="GAF domain-like"/>
    <property type="match status" value="1"/>
</dbReference>
<dbReference type="InterPro" id="IPR050706">
    <property type="entry name" value="Cyclic-di-GMP_PDE-like"/>
</dbReference>
<dbReference type="InterPro" id="IPR003018">
    <property type="entry name" value="GAF"/>
</dbReference>
<dbReference type="InterPro" id="IPR001633">
    <property type="entry name" value="EAL_dom"/>
</dbReference>